<dbReference type="InterPro" id="IPR010982">
    <property type="entry name" value="Lambda_DNA-bd_dom_sf"/>
</dbReference>
<feature type="domain" description="HTH cro/C1-type" evidence="1">
    <location>
        <begin position="6"/>
        <end position="61"/>
    </location>
</feature>
<accession>X0UTD8</accession>
<dbReference type="CDD" id="cd00093">
    <property type="entry name" value="HTH_XRE"/>
    <property type="match status" value="1"/>
</dbReference>
<comment type="caution">
    <text evidence="2">The sequence shown here is derived from an EMBL/GenBank/DDBJ whole genome shotgun (WGS) entry which is preliminary data.</text>
</comment>
<sequence length="61" mass="6777">MEAVELKLMRVRRGLRQYQVAATVGIAPCRLSEIETGRRQPDPDLLERILAAIEVEAGAES</sequence>
<evidence type="ECO:0000259" key="1">
    <source>
        <dbReference type="PROSITE" id="PS50943"/>
    </source>
</evidence>
<name>X0UTD8_9ZZZZ</name>
<dbReference type="Pfam" id="PF13560">
    <property type="entry name" value="HTH_31"/>
    <property type="match status" value="1"/>
</dbReference>
<organism evidence="2">
    <name type="scientific">marine sediment metagenome</name>
    <dbReference type="NCBI Taxonomy" id="412755"/>
    <lineage>
        <taxon>unclassified sequences</taxon>
        <taxon>metagenomes</taxon>
        <taxon>ecological metagenomes</taxon>
    </lineage>
</organism>
<gene>
    <name evidence="2" type="ORF">S01H1_37012</name>
</gene>
<proteinExistence type="predicted"/>
<protein>
    <recommendedName>
        <fullName evidence="1">HTH cro/C1-type domain-containing protein</fullName>
    </recommendedName>
</protein>
<evidence type="ECO:0000313" key="2">
    <source>
        <dbReference type="EMBL" id="GAG09119.1"/>
    </source>
</evidence>
<dbReference type="GO" id="GO:0003677">
    <property type="term" value="F:DNA binding"/>
    <property type="evidence" value="ECO:0007669"/>
    <property type="project" value="InterPro"/>
</dbReference>
<feature type="non-terminal residue" evidence="2">
    <location>
        <position position="61"/>
    </location>
</feature>
<dbReference type="EMBL" id="BARS01023228">
    <property type="protein sequence ID" value="GAG09119.1"/>
    <property type="molecule type" value="Genomic_DNA"/>
</dbReference>
<dbReference type="SUPFAM" id="SSF47413">
    <property type="entry name" value="lambda repressor-like DNA-binding domains"/>
    <property type="match status" value="1"/>
</dbReference>
<dbReference type="Gene3D" id="1.10.260.40">
    <property type="entry name" value="lambda repressor-like DNA-binding domains"/>
    <property type="match status" value="1"/>
</dbReference>
<reference evidence="2" key="1">
    <citation type="journal article" date="2014" name="Front. Microbiol.">
        <title>High frequency of phylogenetically diverse reductive dehalogenase-homologous genes in deep subseafloor sedimentary metagenomes.</title>
        <authorList>
            <person name="Kawai M."/>
            <person name="Futagami T."/>
            <person name="Toyoda A."/>
            <person name="Takaki Y."/>
            <person name="Nishi S."/>
            <person name="Hori S."/>
            <person name="Arai W."/>
            <person name="Tsubouchi T."/>
            <person name="Morono Y."/>
            <person name="Uchiyama I."/>
            <person name="Ito T."/>
            <person name="Fujiyama A."/>
            <person name="Inagaki F."/>
            <person name="Takami H."/>
        </authorList>
    </citation>
    <scope>NUCLEOTIDE SEQUENCE</scope>
    <source>
        <strain evidence="2">Expedition CK06-06</strain>
    </source>
</reference>
<dbReference type="InterPro" id="IPR001387">
    <property type="entry name" value="Cro/C1-type_HTH"/>
</dbReference>
<dbReference type="AlphaFoldDB" id="X0UTD8"/>
<dbReference type="SMART" id="SM00530">
    <property type="entry name" value="HTH_XRE"/>
    <property type="match status" value="1"/>
</dbReference>
<dbReference type="PROSITE" id="PS50943">
    <property type="entry name" value="HTH_CROC1"/>
    <property type="match status" value="1"/>
</dbReference>